<dbReference type="InterPro" id="IPR015421">
    <property type="entry name" value="PyrdxlP-dep_Trfase_major"/>
</dbReference>
<feature type="binding site" evidence="12">
    <location>
        <position position="59"/>
    </location>
    <ligand>
        <name>L-glutamate</name>
        <dbReference type="ChEBI" id="CHEBI:29985"/>
    </ligand>
</feature>
<reference evidence="15 16" key="1">
    <citation type="submission" date="2019-02" db="EMBL/GenBank/DDBJ databases">
        <title>Deep-cultivation of Planctomycetes and their phenomic and genomic characterization uncovers novel biology.</title>
        <authorList>
            <person name="Wiegand S."/>
            <person name="Jogler M."/>
            <person name="Boedeker C."/>
            <person name="Pinto D."/>
            <person name="Vollmers J."/>
            <person name="Rivas-Marin E."/>
            <person name="Kohn T."/>
            <person name="Peeters S.H."/>
            <person name="Heuer A."/>
            <person name="Rast P."/>
            <person name="Oberbeckmann S."/>
            <person name="Bunk B."/>
            <person name="Jeske O."/>
            <person name="Meyerdierks A."/>
            <person name="Storesund J.E."/>
            <person name="Kallscheuer N."/>
            <person name="Luecker S."/>
            <person name="Lage O.M."/>
            <person name="Pohl T."/>
            <person name="Merkel B.J."/>
            <person name="Hornburger P."/>
            <person name="Mueller R.-W."/>
            <person name="Bruemmer F."/>
            <person name="Labrenz M."/>
            <person name="Spormann A.M."/>
            <person name="Op den Camp H."/>
            <person name="Overmann J."/>
            <person name="Amann R."/>
            <person name="Jetten M.S.M."/>
            <person name="Mascher T."/>
            <person name="Medema M.H."/>
            <person name="Devos D.P."/>
            <person name="Kaster A.-K."/>
            <person name="Ovreas L."/>
            <person name="Rohde M."/>
            <person name="Galperin M.Y."/>
            <person name="Jogler C."/>
        </authorList>
    </citation>
    <scope>NUCLEOTIDE SEQUENCE [LARGE SCALE GENOMIC DNA]</scope>
    <source>
        <strain evidence="15 16">Pan181</strain>
    </source>
</reference>
<dbReference type="UniPathway" id="UPA00244">
    <property type="reaction ID" value="UER00311"/>
</dbReference>
<evidence type="ECO:0000256" key="10">
    <source>
        <dbReference type="ARBA" id="ARBA00047630"/>
    </source>
</evidence>
<evidence type="ECO:0000256" key="12">
    <source>
        <dbReference type="HAMAP-Rule" id="MF_00160"/>
    </source>
</evidence>
<comment type="catalytic activity">
    <reaction evidence="10 12">
        <text>4-(phosphooxy)-L-threonine + 2-oxoglutarate = (R)-3-hydroxy-2-oxo-4-phosphooxybutanoate + L-glutamate</text>
        <dbReference type="Rhea" id="RHEA:16573"/>
        <dbReference type="ChEBI" id="CHEBI:16810"/>
        <dbReference type="ChEBI" id="CHEBI:29985"/>
        <dbReference type="ChEBI" id="CHEBI:58452"/>
        <dbReference type="ChEBI" id="CHEBI:58538"/>
        <dbReference type="EC" id="2.6.1.52"/>
    </reaction>
</comment>
<dbReference type="GO" id="GO:0008615">
    <property type="term" value="P:pyridoxine biosynthetic process"/>
    <property type="evidence" value="ECO:0007669"/>
    <property type="project" value="UniProtKB-UniRule"/>
</dbReference>
<keyword evidence="16" id="KW-1185">Reference proteome</keyword>
<dbReference type="PANTHER" id="PTHR43247">
    <property type="entry name" value="PHOSPHOSERINE AMINOTRANSFERASE"/>
    <property type="match status" value="1"/>
</dbReference>
<comment type="function">
    <text evidence="12">Catalyzes the reversible conversion of 3-phosphohydroxypyruvate to phosphoserine and of 3-hydroxy-2-oxo-4-phosphonooxybutanoate to phosphohydroxythreonine.</text>
</comment>
<evidence type="ECO:0000256" key="5">
    <source>
        <dbReference type="ARBA" id="ARBA00022605"/>
    </source>
</evidence>
<dbReference type="InterPro" id="IPR022278">
    <property type="entry name" value="Pser_aminoTfrase"/>
</dbReference>
<comment type="subunit">
    <text evidence="12">Homodimer.</text>
</comment>
<evidence type="ECO:0000256" key="4">
    <source>
        <dbReference type="ARBA" id="ARBA00022576"/>
    </source>
</evidence>
<feature type="domain" description="Aminotransferase class V" evidence="14">
    <location>
        <begin position="22"/>
        <end position="368"/>
    </location>
</feature>
<dbReference type="EC" id="2.6.1.52" evidence="12"/>
<dbReference type="UniPathway" id="UPA00135">
    <property type="reaction ID" value="UER00197"/>
</dbReference>
<feature type="binding site" evidence="12">
    <location>
        <position position="190"/>
    </location>
    <ligand>
        <name>pyridoxal 5'-phosphate</name>
        <dbReference type="ChEBI" id="CHEBI:597326"/>
    </ligand>
</feature>
<dbReference type="NCBIfam" id="TIGR01364">
    <property type="entry name" value="serC_1"/>
    <property type="match status" value="1"/>
</dbReference>
<dbReference type="Gene3D" id="3.40.640.10">
    <property type="entry name" value="Type I PLP-dependent aspartate aminotransferase-like (Major domain)"/>
    <property type="match status" value="1"/>
</dbReference>
<dbReference type="SUPFAM" id="SSF53383">
    <property type="entry name" value="PLP-dependent transferases"/>
    <property type="match status" value="1"/>
</dbReference>
<dbReference type="EMBL" id="CP036278">
    <property type="protein sequence ID" value="QDU56309.1"/>
    <property type="molecule type" value="Genomic_DNA"/>
</dbReference>
<comment type="similarity">
    <text evidence="3 12">Belongs to the class-V pyridoxal-phosphate-dependent aminotransferase family. SerC subfamily.</text>
</comment>
<evidence type="ECO:0000256" key="8">
    <source>
        <dbReference type="ARBA" id="ARBA00023096"/>
    </source>
</evidence>
<accession>A0A518ANK5</accession>
<dbReference type="InterPro" id="IPR015422">
    <property type="entry name" value="PyrdxlP-dep_Trfase_small"/>
</dbReference>
<dbReference type="GO" id="GO:0004648">
    <property type="term" value="F:O-phospho-L-serine:2-oxoglutarate aminotransferase activity"/>
    <property type="evidence" value="ECO:0007669"/>
    <property type="project" value="UniProtKB-UniRule"/>
</dbReference>
<dbReference type="FunFam" id="3.40.640.10:FF:000010">
    <property type="entry name" value="Phosphoserine aminotransferase"/>
    <property type="match status" value="1"/>
</dbReference>
<comment type="catalytic activity">
    <reaction evidence="11 12 13">
        <text>O-phospho-L-serine + 2-oxoglutarate = 3-phosphooxypyruvate + L-glutamate</text>
        <dbReference type="Rhea" id="RHEA:14329"/>
        <dbReference type="ChEBI" id="CHEBI:16810"/>
        <dbReference type="ChEBI" id="CHEBI:18110"/>
        <dbReference type="ChEBI" id="CHEBI:29985"/>
        <dbReference type="ChEBI" id="CHEBI:57524"/>
        <dbReference type="EC" id="2.6.1.52"/>
    </reaction>
</comment>
<dbReference type="AlphaFoldDB" id="A0A518ANK5"/>
<evidence type="ECO:0000256" key="1">
    <source>
        <dbReference type="ARBA" id="ARBA00004915"/>
    </source>
</evidence>
<feature type="binding site" evidence="12">
    <location>
        <position position="120"/>
    </location>
    <ligand>
        <name>pyridoxal 5'-phosphate</name>
        <dbReference type="ChEBI" id="CHEBI:597326"/>
    </ligand>
</feature>
<dbReference type="Pfam" id="PF00266">
    <property type="entry name" value="Aminotran_5"/>
    <property type="match status" value="1"/>
</dbReference>
<dbReference type="GO" id="GO:0006564">
    <property type="term" value="P:L-serine biosynthetic process"/>
    <property type="evidence" value="ECO:0007669"/>
    <property type="project" value="UniProtKB-UniRule"/>
</dbReference>
<dbReference type="Gene3D" id="3.90.1150.10">
    <property type="entry name" value="Aspartate Aminotransferase, domain 1"/>
    <property type="match status" value="1"/>
</dbReference>
<dbReference type="HAMAP" id="MF_00160">
    <property type="entry name" value="SerC_aminotrans_5"/>
    <property type="match status" value="1"/>
</dbReference>
<feature type="binding site" evidence="12">
    <location>
        <position position="170"/>
    </location>
    <ligand>
        <name>pyridoxal 5'-phosphate</name>
        <dbReference type="ChEBI" id="CHEBI:597326"/>
    </ligand>
</feature>
<evidence type="ECO:0000256" key="11">
    <source>
        <dbReference type="ARBA" id="ARBA00049007"/>
    </source>
</evidence>
<comment type="caution">
    <text evidence="12">Lacks conserved residue(s) required for the propagation of feature annotation.</text>
</comment>
<dbReference type="FunFam" id="3.90.1150.10:FF:000006">
    <property type="entry name" value="Phosphoserine aminotransferase"/>
    <property type="match status" value="1"/>
</dbReference>
<evidence type="ECO:0000313" key="15">
    <source>
        <dbReference type="EMBL" id="QDU56309.1"/>
    </source>
</evidence>
<evidence type="ECO:0000256" key="3">
    <source>
        <dbReference type="ARBA" id="ARBA00006904"/>
    </source>
</evidence>
<proteinExistence type="inferred from homology"/>
<evidence type="ECO:0000259" key="14">
    <source>
        <dbReference type="Pfam" id="PF00266"/>
    </source>
</evidence>
<keyword evidence="12" id="KW-0963">Cytoplasm</keyword>
<evidence type="ECO:0000256" key="9">
    <source>
        <dbReference type="ARBA" id="ARBA00023299"/>
    </source>
</evidence>
<feature type="modified residue" description="N6-(pyridoxal phosphate)lysine" evidence="12">
    <location>
        <position position="214"/>
    </location>
</feature>
<dbReference type="KEGG" id="amuc:Pan181_25180"/>
<comment type="cofactor">
    <cofactor evidence="12">
        <name>pyridoxal 5'-phosphate</name>
        <dbReference type="ChEBI" id="CHEBI:597326"/>
    </cofactor>
    <text evidence="12">Binds 1 pyridoxal phosphate per subunit.</text>
</comment>
<evidence type="ECO:0000256" key="13">
    <source>
        <dbReference type="RuleBase" id="RU004505"/>
    </source>
</evidence>
<feature type="binding site" evidence="12">
    <location>
        <begin position="255"/>
        <end position="256"/>
    </location>
    <ligand>
        <name>pyridoxal 5'-phosphate</name>
        <dbReference type="ChEBI" id="CHEBI:597326"/>
    </ligand>
</feature>
<protein>
    <recommendedName>
        <fullName evidence="12">Phosphoserine aminotransferase</fullName>
        <ecNumber evidence="12">2.6.1.52</ecNumber>
    </recommendedName>
    <alternativeName>
        <fullName evidence="12">Phosphohydroxythreonine aminotransferase</fullName>
        <shortName evidence="12">PSAT</shortName>
    </alternativeName>
</protein>
<comment type="subcellular location">
    <subcellularLocation>
        <location evidence="12">Cytoplasm</location>
    </subcellularLocation>
</comment>
<dbReference type="GO" id="GO:0030170">
    <property type="term" value="F:pyridoxal phosphate binding"/>
    <property type="evidence" value="ECO:0007669"/>
    <property type="project" value="UniProtKB-UniRule"/>
</dbReference>
<dbReference type="InterPro" id="IPR020578">
    <property type="entry name" value="Aminotrans_V_PyrdxlP_BS"/>
</dbReference>
<dbReference type="Proteomes" id="UP000315750">
    <property type="component" value="Chromosome"/>
</dbReference>
<evidence type="ECO:0000256" key="7">
    <source>
        <dbReference type="ARBA" id="ARBA00022898"/>
    </source>
</evidence>
<keyword evidence="7 12" id="KW-0663">Pyridoxal phosphate</keyword>
<comment type="pathway">
    <text evidence="2 12 13">Amino-acid biosynthesis; L-serine biosynthesis; L-serine from 3-phospho-D-glycerate: step 2/3.</text>
</comment>
<feature type="binding site" evidence="12">
    <location>
        <position position="213"/>
    </location>
    <ligand>
        <name>pyridoxal 5'-phosphate</name>
        <dbReference type="ChEBI" id="CHEBI:597326"/>
    </ligand>
</feature>
<keyword evidence="4 12" id="KW-0032">Aminotransferase</keyword>
<dbReference type="InterPro" id="IPR000192">
    <property type="entry name" value="Aminotrans_V_dom"/>
</dbReference>
<organism evidence="15 16">
    <name type="scientific">Aeoliella mucimassa</name>
    <dbReference type="NCBI Taxonomy" id="2527972"/>
    <lineage>
        <taxon>Bacteria</taxon>
        <taxon>Pseudomonadati</taxon>
        <taxon>Planctomycetota</taxon>
        <taxon>Planctomycetia</taxon>
        <taxon>Pirellulales</taxon>
        <taxon>Lacipirellulaceae</taxon>
        <taxon>Aeoliella</taxon>
    </lineage>
</organism>
<evidence type="ECO:0000256" key="6">
    <source>
        <dbReference type="ARBA" id="ARBA00022679"/>
    </source>
</evidence>
<dbReference type="PROSITE" id="PS00595">
    <property type="entry name" value="AA_TRANSFER_CLASS_5"/>
    <property type="match status" value="1"/>
</dbReference>
<keyword evidence="8 12" id="KW-0664">Pyridoxine biosynthesis</keyword>
<keyword evidence="9 12" id="KW-0718">Serine biosynthesis</keyword>
<gene>
    <name evidence="12 15" type="primary">serC</name>
    <name evidence="15" type="ORF">Pan181_25180</name>
</gene>
<keyword evidence="5 12" id="KW-0028">Amino-acid biosynthesis</keyword>
<dbReference type="PIRSF" id="PIRSF000525">
    <property type="entry name" value="SerC"/>
    <property type="match status" value="1"/>
</dbReference>
<evidence type="ECO:0000256" key="2">
    <source>
        <dbReference type="ARBA" id="ARBA00005099"/>
    </source>
</evidence>
<dbReference type="GO" id="GO:0005737">
    <property type="term" value="C:cytoplasm"/>
    <property type="evidence" value="ECO:0007669"/>
    <property type="project" value="UniProtKB-SubCell"/>
</dbReference>
<keyword evidence="6 12" id="KW-0808">Transferase</keyword>
<dbReference type="NCBIfam" id="NF003764">
    <property type="entry name" value="PRK05355.1"/>
    <property type="match status" value="1"/>
</dbReference>
<name>A0A518ANK5_9BACT</name>
<dbReference type="PANTHER" id="PTHR43247:SF1">
    <property type="entry name" value="PHOSPHOSERINE AMINOTRANSFERASE"/>
    <property type="match status" value="1"/>
</dbReference>
<sequence>MTRWHYISLPIYLTTAMSTRNYNFSAGPATLPLSVLEKIQSEMLSLPGVGASVIEISHRSGPFLEIAGAAEANLRKLMQIPDDYAVLFLQGGSRLQFSMVPMNLLTDEKKSADYIITGSWGKNASQEAVKEGGVRKAWDGSDTSYTRLPAASELDLDSNAAFVHITSNETIQGVQFAAEPEVGDVPLVCDASSDVMHKPVDIKKYGLIYACAQKNAGPAGLTVVIMRKDLLERSKDSLPGYLNYKTHADADSMWNTPATFGIYVLKLVTDWLIDEIGGLEKMHEQNKLKAAMLYEVLDAYPEFYQGHAAVDCRSLMNVTFRLPSDELSAEFISAAKAQQLTDLKGHRSVGGIRASIYNAMPVAGVETLRDFMKDFASKKA</sequence>
<dbReference type="InterPro" id="IPR015424">
    <property type="entry name" value="PyrdxlP-dep_Trfase"/>
</dbReference>
<comment type="pathway">
    <text evidence="1 12">Cofactor biosynthesis; pyridoxine 5'-phosphate biosynthesis; pyridoxine 5'-phosphate from D-erythrose 4-phosphate: step 3/5.</text>
</comment>
<evidence type="ECO:0000313" key="16">
    <source>
        <dbReference type="Proteomes" id="UP000315750"/>
    </source>
</evidence>